<keyword evidence="3" id="KW-1185">Reference proteome</keyword>
<evidence type="ECO:0000313" key="2">
    <source>
        <dbReference type="EMBL" id="PRX41912.1"/>
    </source>
</evidence>
<gene>
    <name evidence="2" type="ORF">CLV97_104152</name>
</gene>
<dbReference type="Proteomes" id="UP000237797">
    <property type="component" value="Unassembled WGS sequence"/>
</dbReference>
<name>A0A2T0LHR5_9BACL</name>
<accession>A0A2T0LHR5</accession>
<evidence type="ECO:0000313" key="3">
    <source>
        <dbReference type="Proteomes" id="UP000237797"/>
    </source>
</evidence>
<dbReference type="RefSeq" id="WP_170070354.1">
    <property type="nucleotide sequence ID" value="NZ_PVNE01000004.1"/>
</dbReference>
<organism evidence="2 3">
    <name type="scientific">Planifilum fimeticola</name>
    <dbReference type="NCBI Taxonomy" id="201975"/>
    <lineage>
        <taxon>Bacteria</taxon>
        <taxon>Bacillati</taxon>
        <taxon>Bacillota</taxon>
        <taxon>Bacilli</taxon>
        <taxon>Bacillales</taxon>
        <taxon>Thermoactinomycetaceae</taxon>
        <taxon>Planifilum</taxon>
    </lineage>
</organism>
<reference evidence="2 3" key="1">
    <citation type="submission" date="2018-03" db="EMBL/GenBank/DDBJ databases">
        <title>Genomic Encyclopedia of Archaeal and Bacterial Type Strains, Phase II (KMG-II): from individual species to whole genera.</title>
        <authorList>
            <person name="Goeker M."/>
        </authorList>
    </citation>
    <scope>NUCLEOTIDE SEQUENCE [LARGE SCALE GENOMIC DNA]</scope>
    <source>
        <strain evidence="2 3">DSM 44946</strain>
    </source>
</reference>
<feature type="compositionally biased region" description="Basic and acidic residues" evidence="1">
    <location>
        <begin position="1"/>
        <end position="18"/>
    </location>
</feature>
<dbReference type="EMBL" id="PVNE01000004">
    <property type="protein sequence ID" value="PRX41912.1"/>
    <property type="molecule type" value="Genomic_DNA"/>
</dbReference>
<evidence type="ECO:0000256" key="1">
    <source>
        <dbReference type="SAM" id="MobiDB-lite"/>
    </source>
</evidence>
<comment type="caution">
    <text evidence="2">The sequence shown here is derived from an EMBL/GenBank/DDBJ whole genome shotgun (WGS) entry which is preliminary data.</text>
</comment>
<protein>
    <submittedName>
        <fullName evidence="2">Uncharacterized protein</fullName>
    </submittedName>
</protein>
<dbReference type="AlphaFoldDB" id="A0A2T0LHR5"/>
<proteinExistence type="predicted"/>
<feature type="region of interest" description="Disordered" evidence="1">
    <location>
        <begin position="1"/>
        <end position="46"/>
    </location>
</feature>
<sequence length="46" mass="5178">MKKQRDKEARLSGNDNRRTGRQPEAARDPRPGYGNKKLDGPNIPST</sequence>